<dbReference type="InterPro" id="IPR051678">
    <property type="entry name" value="AGP_Transferase"/>
</dbReference>
<accession>A0ABU7VP72</accession>
<protein>
    <submittedName>
        <fullName evidence="2">Aminoglycoside phosphotransferase family protein</fullName>
        <ecNumber evidence="2">2.7.1.-</ecNumber>
    </submittedName>
</protein>
<evidence type="ECO:0000313" key="2">
    <source>
        <dbReference type="EMBL" id="MEF2965103.1"/>
    </source>
</evidence>
<dbReference type="PANTHER" id="PTHR21310:SF40">
    <property type="entry name" value="AMINOGLYCOSIDE PHOSPHOTRANSFERASE DOMAIN-CONTAINING PROTEIN-RELATED"/>
    <property type="match status" value="1"/>
</dbReference>
<reference evidence="2 3" key="1">
    <citation type="submission" date="2024-02" db="EMBL/GenBank/DDBJ databases">
        <title>A nitrogen-fixing paenibacillus bacterium.</title>
        <authorList>
            <person name="Zhang W.L."/>
            <person name="Chen S.F."/>
        </authorList>
    </citation>
    <scope>NUCLEOTIDE SEQUENCE [LARGE SCALE GENOMIC DNA]</scope>
    <source>
        <strain evidence="2 3">M1</strain>
    </source>
</reference>
<feature type="domain" description="Aminoglycoside phosphotransferase" evidence="1">
    <location>
        <begin position="33"/>
        <end position="258"/>
    </location>
</feature>
<dbReference type="EMBL" id="JAZHPZ010000002">
    <property type="protein sequence ID" value="MEF2965103.1"/>
    <property type="molecule type" value="Genomic_DNA"/>
</dbReference>
<dbReference type="SUPFAM" id="SSF56112">
    <property type="entry name" value="Protein kinase-like (PK-like)"/>
    <property type="match status" value="1"/>
</dbReference>
<dbReference type="EC" id="2.7.1.-" evidence="2"/>
<dbReference type="Gene3D" id="3.30.200.20">
    <property type="entry name" value="Phosphorylase Kinase, domain 1"/>
    <property type="match status" value="1"/>
</dbReference>
<keyword evidence="2" id="KW-0808">Transferase</keyword>
<dbReference type="Pfam" id="PF01636">
    <property type="entry name" value="APH"/>
    <property type="match status" value="1"/>
</dbReference>
<dbReference type="Proteomes" id="UP001306950">
    <property type="component" value="Unassembled WGS sequence"/>
</dbReference>
<dbReference type="PANTHER" id="PTHR21310">
    <property type="entry name" value="AMINOGLYCOSIDE PHOSPHOTRANSFERASE-RELATED-RELATED"/>
    <property type="match status" value="1"/>
</dbReference>
<organism evidence="2 3">
    <name type="scientific">Paenibacillus haidiansis</name>
    <dbReference type="NCBI Taxonomy" id="1574488"/>
    <lineage>
        <taxon>Bacteria</taxon>
        <taxon>Bacillati</taxon>
        <taxon>Bacillota</taxon>
        <taxon>Bacilli</taxon>
        <taxon>Bacillales</taxon>
        <taxon>Paenibacillaceae</taxon>
        <taxon>Paenibacillus</taxon>
    </lineage>
</organism>
<dbReference type="InterPro" id="IPR011009">
    <property type="entry name" value="Kinase-like_dom_sf"/>
</dbReference>
<name>A0ABU7VP72_9BACL</name>
<keyword evidence="3" id="KW-1185">Reference proteome</keyword>
<dbReference type="GO" id="GO:0016740">
    <property type="term" value="F:transferase activity"/>
    <property type="evidence" value="ECO:0007669"/>
    <property type="project" value="UniProtKB-KW"/>
</dbReference>
<dbReference type="Gene3D" id="3.90.1200.10">
    <property type="match status" value="1"/>
</dbReference>
<sequence>MGSNERAEAAVLPRHVLAWASSQAGERACVTRVTPLQGGISSAVYALEVCREAEEEPLYWVMRQFTDMEWLKEEPDVARHETAALKAAQAAGQPSPRWIAADPDGDSCGLPTVLMTRLPGRVVLPPKAPSASWITGLAAVLAGLHQAKTEPMEKNYFTYNQVDRLQVPGWTSKPSAWAKVIECVQAPPPAYVPRLIHRDYHPANVLWQEDRVSGVVDWVNACRGPAGIDTGHCRVNLVQLYGTETADAFLEAYLKSAPELAETAHPYWDMLTLIEWLPGPPGIYKGWTDLGFSGLTEELVESRLDEYAELLARKA</sequence>
<comment type="caution">
    <text evidence="2">The sequence shown here is derived from an EMBL/GenBank/DDBJ whole genome shotgun (WGS) entry which is preliminary data.</text>
</comment>
<dbReference type="InterPro" id="IPR002575">
    <property type="entry name" value="Aminoglycoside_PTrfase"/>
</dbReference>
<evidence type="ECO:0000259" key="1">
    <source>
        <dbReference type="Pfam" id="PF01636"/>
    </source>
</evidence>
<gene>
    <name evidence="2" type="ORF">V3851_04600</name>
</gene>
<proteinExistence type="predicted"/>
<dbReference type="RefSeq" id="WP_331845345.1">
    <property type="nucleotide sequence ID" value="NZ_JAZHPZ010000002.1"/>
</dbReference>
<evidence type="ECO:0000313" key="3">
    <source>
        <dbReference type="Proteomes" id="UP001306950"/>
    </source>
</evidence>